<proteinExistence type="predicted"/>
<dbReference type="AlphaFoldDB" id="A0A6J6KNX3"/>
<dbReference type="InterPro" id="IPR007263">
    <property type="entry name" value="DCC1-like"/>
</dbReference>
<dbReference type="GO" id="GO:0015035">
    <property type="term" value="F:protein-disulfide reductase activity"/>
    <property type="evidence" value="ECO:0007669"/>
    <property type="project" value="InterPro"/>
</dbReference>
<gene>
    <name evidence="1" type="ORF">UFOPK2243_00491</name>
</gene>
<dbReference type="Pfam" id="PF04134">
    <property type="entry name" value="DCC1-like"/>
    <property type="match status" value="1"/>
</dbReference>
<sequence length="117" mass="13197">MITVIYDGQCQLCRASINWLQLRSEVTAHSFHEIDPESYSLTLEDCQKQVIAIQSERIFKGAAAVAFLLKHRGNTATARFIRATGPLGRFGYHWVSTHRNSAPVKALTRILEKAIKQ</sequence>
<name>A0A6J6KNX3_9ZZZZ</name>
<evidence type="ECO:0000313" key="1">
    <source>
        <dbReference type="EMBL" id="CAB4650986.1"/>
    </source>
</evidence>
<protein>
    <submittedName>
        <fullName evidence="1">Unannotated protein</fullName>
    </submittedName>
</protein>
<dbReference type="EMBL" id="CAEZWL010000008">
    <property type="protein sequence ID" value="CAB4650986.1"/>
    <property type="molecule type" value="Genomic_DNA"/>
</dbReference>
<organism evidence="1">
    <name type="scientific">freshwater metagenome</name>
    <dbReference type="NCBI Taxonomy" id="449393"/>
    <lineage>
        <taxon>unclassified sequences</taxon>
        <taxon>metagenomes</taxon>
        <taxon>ecological metagenomes</taxon>
    </lineage>
</organism>
<reference evidence="1" key="1">
    <citation type="submission" date="2020-05" db="EMBL/GenBank/DDBJ databases">
        <authorList>
            <person name="Chiriac C."/>
            <person name="Salcher M."/>
            <person name="Ghai R."/>
            <person name="Kavagutti S V."/>
        </authorList>
    </citation>
    <scope>NUCLEOTIDE SEQUENCE</scope>
</reference>
<accession>A0A6J6KNX3</accession>